<dbReference type="STRING" id="161767.ENSAPEP00000005445"/>
<evidence type="ECO:0000256" key="1">
    <source>
        <dbReference type="ARBA" id="ARBA00022999"/>
    </source>
</evidence>
<dbReference type="PANTHER" id="PTHR14098:SF2">
    <property type="entry name" value="CYTOKINE-DEPENDENT HEMATOPOIETIC CELL LINKER"/>
    <property type="match status" value="1"/>
</dbReference>
<feature type="region of interest" description="Disordered" evidence="3">
    <location>
        <begin position="19"/>
        <end position="39"/>
    </location>
</feature>
<reference evidence="5" key="2">
    <citation type="submission" date="2025-08" db="UniProtKB">
        <authorList>
            <consortium name="Ensembl"/>
        </authorList>
    </citation>
    <scope>IDENTIFICATION</scope>
</reference>
<dbReference type="GO" id="GO:0005737">
    <property type="term" value="C:cytoplasm"/>
    <property type="evidence" value="ECO:0007669"/>
    <property type="project" value="UniProtKB-ARBA"/>
</dbReference>
<dbReference type="PROSITE" id="PS50001">
    <property type="entry name" value="SH2"/>
    <property type="match status" value="1"/>
</dbReference>
<dbReference type="SMART" id="SM00252">
    <property type="entry name" value="SH2"/>
    <property type="match status" value="1"/>
</dbReference>
<dbReference type="InterPro" id="IPR000980">
    <property type="entry name" value="SH2"/>
</dbReference>
<evidence type="ECO:0000256" key="2">
    <source>
        <dbReference type="PROSITE-ProRule" id="PRU00191"/>
    </source>
</evidence>
<dbReference type="FunFam" id="3.30.505.10:FF:000016">
    <property type="entry name" value="B-cell linker protein isoform 2"/>
    <property type="match status" value="1"/>
</dbReference>
<proteinExistence type="predicted"/>
<dbReference type="Gene3D" id="3.30.505.10">
    <property type="entry name" value="SH2 domain"/>
    <property type="match status" value="1"/>
</dbReference>
<accession>A0A3P8S0B8</accession>
<dbReference type="GO" id="GO:0007169">
    <property type="term" value="P:cell surface receptor protein tyrosine kinase signaling pathway"/>
    <property type="evidence" value="ECO:0007669"/>
    <property type="project" value="TreeGrafter"/>
</dbReference>
<dbReference type="Pfam" id="PF00017">
    <property type="entry name" value="SH2"/>
    <property type="match status" value="1"/>
</dbReference>
<keyword evidence="6" id="KW-1185">Reference proteome</keyword>
<keyword evidence="1 2" id="KW-0727">SH2 domain</keyword>
<dbReference type="InterPro" id="IPR036860">
    <property type="entry name" value="SH2_dom_sf"/>
</dbReference>
<evidence type="ECO:0000313" key="5">
    <source>
        <dbReference type="Ensembl" id="ENSAPEP00000005445.1"/>
    </source>
</evidence>
<feature type="region of interest" description="Disordered" evidence="3">
    <location>
        <begin position="82"/>
        <end position="153"/>
    </location>
</feature>
<dbReference type="AlphaFoldDB" id="A0A3P8S0B8"/>
<feature type="compositionally biased region" description="Low complexity" evidence="3">
    <location>
        <begin position="87"/>
        <end position="96"/>
    </location>
</feature>
<sequence>MPIGAGILTVHVFRKAAERGNSHESAVIMDRSRPDRSRTRRCGNYNNVVESEYDVVDDQEEVHNVHIFPARPINDEREYADRDLPRSSAQSLSSPSTVNSEILPRRPPRETPHTSGPAVNRDLKPGRRKTRFDKKLPPVLPDQHSHRCPPSPPSFTLELINHWSGLALNKPCRRDRQQWTTKQAEFRSRAKGPQSPESVSSPDTNQRHSWDLESLNIERRSQQSLERVPSKRHHHEWPQTKEDFDQHDFVPMEKPQQTYCEEDWYVGACNRADAEHALHLVNKDGAFLVRDCSINTNSEPLVLVVYHDKKVYNVKIRFIETNDKYALGTGQRSNDMFDSVADIIKFHSIFPIILVSGRNMPGNKYPDNCVLTYPVTKRDVGQLLQ</sequence>
<feature type="compositionally biased region" description="Basic and acidic residues" evidence="3">
    <location>
        <begin position="103"/>
        <end position="112"/>
    </location>
</feature>
<reference evidence="5 6" key="1">
    <citation type="submission" date="2018-03" db="EMBL/GenBank/DDBJ databases">
        <title>Finding Nemo's genes: A chromosome-scale reference assembly of the genome of the orange clownfish Amphiprion percula.</title>
        <authorList>
            <person name="Lehmann R."/>
        </authorList>
    </citation>
    <scope>NUCLEOTIDE SEQUENCE</scope>
</reference>
<reference evidence="5" key="3">
    <citation type="submission" date="2025-09" db="UniProtKB">
        <authorList>
            <consortium name="Ensembl"/>
        </authorList>
    </citation>
    <scope>IDENTIFICATION</scope>
</reference>
<name>A0A3P8S0B8_AMPPE</name>
<protein>
    <recommendedName>
        <fullName evidence="4">SH2 domain-containing protein</fullName>
    </recommendedName>
</protein>
<evidence type="ECO:0000313" key="6">
    <source>
        <dbReference type="Proteomes" id="UP000265080"/>
    </source>
</evidence>
<evidence type="ECO:0000256" key="3">
    <source>
        <dbReference type="SAM" id="MobiDB-lite"/>
    </source>
</evidence>
<feature type="region of interest" description="Disordered" evidence="3">
    <location>
        <begin position="173"/>
        <end position="216"/>
    </location>
</feature>
<dbReference type="Ensembl" id="ENSAPET00000005587.1">
    <property type="protein sequence ID" value="ENSAPEP00000005445.1"/>
    <property type="gene ID" value="ENSAPEG00000003907.1"/>
</dbReference>
<feature type="compositionally biased region" description="Polar residues" evidence="3">
    <location>
        <begin position="195"/>
        <end position="204"/>
    </location>
</feature>
<evidence type="ECO:0000259" key="4">
    <source>
        <dbReference type="PROSITE" id="PS50001"/>
    </source>
</evidence>
<feature type="compositionally biased region" description="Basic and acidic residues" evidence="3">
    <location>
        <begin position="205"/>
        <end position="216"/>
    </location>
</feature>
<dbReference type="PANTHER" id="PTHR14098">
    <property type="entry name" value="SH2 DOMAIN CONTAINING PROTEIN"/>
    <property type="match status" value="1"/>
</dbReference>
<dbReference type="InterPro" id="IPR051751">
    <property type="entry name" value="Immunoreceptor_sig_adapters"/>
</dbReference>
<dbReference type="GeneTree" id="ENSGT00940000161846"/>
<dbReference type="SUPFAM" id="SSF55550">
    <property type="entry name" value="SH2 domain"/>
    <property type="match status" value="1"/>
</dbReference>
<dbReference type="OMA" id="DWYIGAC"/>
<dbReference type="Proteomes" id="UP000265080">
    <property type="component" value="Chromosome 13"/>
</dbReference>
<organism evidence="5 6">
    <name type="scientific">Amphiprion percula</name>
    <name type="common">Orange clownfish</name>
    <name type="synonym">Lutjanus percula</name>
    <dbReference type="NCBI Taxonomy" id="161767"/>
    <lineage>
        <taxon>Eukaryota</taxon>
        <taxon>Metazoa</taxon>
        <taxon>Chordata</taxon>
        <taxon>Craniata</taxon>
        <taxon>Vertebrata</taxon>
        <taxon>Euteleostomi</taxon>
        <taxon>Actinopterygii</taxon>
        <taxon>Neopterygii</taxon>
        <taxon>Teleostei</taxon>
        <taxon>Neoteleostei</taxon>
        <taxon>Acanthomorphata</taxon>
        <taxon>Ovalentaria</taxon>
        <taxon>Pomacentridae</taxon>
        <taxon>Amphiprion</taxon>
    </lineage>
</organism>
<feature type="domain" description="SH2" evidence="4">
    <location>
        <begin position="264"/>
        <end position="375"/>
    </location>
</feature>
<dbReference type="GO" id="GO:0035556">
    <property type="term" value="P:intracellular signal transduction"/>
    <property type="evidence" value="ECO:0007669"/>
    <property type="project" value="TreeGrafter"/>
</dbReference>